<dbReference type="PIRSF" id="PIRSF012526">
    <property type="entry name" value="CYTH_UCP012526"/>
    <property type="match status" value="1"/>
</dbReference>
<dbReference type="SMART" id="SM01118">
    <property type="entry name" value="CYTH"/>
    <property type="match status" value="1"/>
</dbReference>
<organism evidence="2 3">
    <name type="scientific">Loigolactobacillus binensis</name>
    <dbReference type="NCBI Taxonomy" id="2559922"/>
    <lineage>
        <taxon>Bacteria</taxon>
        <taxon>Bacillati</taxon>
        <taxon>Bacillota</taxon>
        <taxon>Bacilli</taxon>
        <taxon>Lactobacillales</taxon>
        <taxon>Lactobacillaceae</taxon>
        <taxon>Loigolactobacillus</taxon>
    </lineage>
</organism>
<dbReference type="Gene3D" id="2.40.320.10">
    <property type="entry name" value="Hypothetical Protein Pfu-838710-001"/>
    <property type="match status" value="1"/>
</dbReference>
<dbReference type="InterPro" id="IPR023577">
    <property type="entry name" value="CYTH_domain"/>
</dbReference>
<dbReference type="InterPro" id="IPR009195">
    <property type="entry name" value="Uncharacterised_YjbK"/>
</dbReference>
<dbReference type="RefSeq" id="WP_137638640.1">
    <property type="nucleotide sequence ID" value="NZ_BJDN01000033.1"/>
</dbReference>
<gene>
    <name evidence="2" type="ORF">ACFQZ7_02715</name>
</gene>
<dbReference type="EMBL" id="JBHTIO010000014">
    <property type="protein sequence ID" value="MFD0896645.1"/>
    <property type="molecule type" value="Genomic_DNA"/>
</dbReference>
<evidence type="ECO:0000259" key="1">
    <source>
        <dbReference type="PROSITE" id="PS51707"/>
    </source>
</evidence>
<dbReference type="InterPro" id="IPR033469">
    <property type="entry name" value="CYTH-like_dom_sf"/>
</dbReference>
<dbReference type="SUPFAM" id="SSF55154">
    <property type="entry name" value="CYTH-like phosphatases"/>
    <property type="match status" value="1"/>
</dbReference>
<accession>A0ABW3EAE6</accession>
<evidence type="ECO:0000313" key="2">
    <source>
        <dbReference type="EMBL" id="MFD0896645.1"/>
    </source>
</evidence>
<reference evidence="3" key="1">
    <citation type="journal article" date="2019" name="Int. J. Syst. Evol. Microbiol.">
        <title>The Global Catalogue of Microorganisms (GCM) 10K type strain sequencing project: providing services to taxonomists for standard genome sequencing and annotation.</title>
        <authorList>
            <consortium name="The Broad Institute Genomics Platform"/>
            <consortium name="The Broad Institute Genome Sequencing Center for Infectious Disease"/>
            <person name="Wu L."/>
            <person name="Ma J."/>
        </authorList>
    </citation>
    <scope>NUCLEOTIDE SEQUENCE [LARGE SCALE GENOMIC DNA]</scope>
    <source>
        <strain evidence="3">CCM 8925</strain>
    </source>
</reference>
<feature type="domain" description="CYTH" evidence="1">
    <location>
        <begin position="4"/>
        <end position="191"/>
    </location>
</feature>
<dbReference type="Proteomes" id="UP001597104">
    <property type="component" value="Unassembled WGS sequence"/>
</dbReference>
<dbReference type="PROSITE" id="PS51707">
    <property type="entry name" value="CYTH"/>
    <property type="match status" value="1"/>
</dbReference>
<protein>
    <submittedName>
        <fullName evidence="2">CYTH domain-containing protein</fullName>
    </submittedName>
</protein>
<proteinExistence type="predicted"/>
<sequence length="204" mass="23725">MSRQKEHEFKNLLTMQEYQQLLQTYSFSAPFRQTNLYFDTATQQLRRLGCGLRIRLFKDHAEQTLKIPASSDHTLWEITDAVPLALAQQQLKIQQPSQISRQLQQYHITVAQLQLIGYAQTLRRQVELSSGLLVLDQTNYADGTQDYEIELEVQAPTTTLTDFSTWLRTQQIAQRPVKNKVARAVQHYVAGEKQYENLVHMLFN</sequence>
<name>A0ABW3EAE6_9LACO</name>
<keyword evidence="3" id="KW-1185">Reference proteome</keyword>
<evidence type="ECO:0000313" key="3">
    <source>
        <dbReference type="Proteomes" id="UP001597104"/>
    </source>
</evidence>
<dbReference type="CDD" id="cd07762">
    <property type="entry name" value="CYTH-like_Pase_1"/>
    <property type="match status" value="1"/>
</dbReference>
<comment type="caution">
    <text evidence="2">The sequence shown here is derived from an EMBL/GenBank/DDBJ whole genome shotgun (WGS) entry which is preliminary data.</text>
</comment>
<dbReference type="Pfam" id="PF01928">
    <property type="entry name" value="CYTH"/>
    <property type="match status" value="1"/>
</dbReference>